<dbReference type="InterPro" id="IPR004723">
    <property type="entry name" value="AONS_Archaea/Proteobacteria"/>
</dbReference>
<dbReference type="CDD" id="cd06454">
    <property type="entry name" value="KBL_like"/>
    <property type="match status" value="1"/>
</dbReference>
<dbReference type="InterPro" id="IPR015422">
    <property type="entry name" value="PyrdxlP-dep_Trfase_small"/>
</dbReference>
<comment type="catalytic activity">
    <reaction evidence="8 10">
        <text>6-carboxyhexanoyl-[ACP] + L-alanine + H(+) = (8S)-8-amino-7-oxononanoate + holo-[ACP] + CO2</text>
        <dbReference type="Rhea" id="RHEA:42288"/>
        <dbReference type="Rhea" id="RHEA-COMP:9685"/>
        <dbReference type="Rhea" id="RHEA-COMP:9955"/>
        <dbReference type="ChEBI" id="CHEBI:15378"/>
        <dbReference type="ChEBI" id="CHEBI:16526"/>
        <dbReference type="ChEBI" id="CHEBI:57972"/>
        <dbReference type="ChEBI" id="CHEBI:64479"/>
        <dbReference type="ChEBI" id="CHEBI:78846"/>
        <dbReference type="ChEBI" id="CHEBI:149468"/>
        <dbReference type="EC" id="2.3.1.47"/>
    </reaction>
</comment>
<evidence type="ECO:0000256" key="8">
    <source>
        <dbReference type="ARBA" id="ARBA00047715"/>
    </source>
</evidence>
<dbReference type="InterPro" id="IPR015421">
    <property type="entry name" value="PyrdxlP-dep_Trfase_major"/>
</dbReference>
<name>A0A7V0IAL2_DESA2</name>
<feature type="modified residue" description="N6-(pyridoxal phosphate)lysine" evidence="9">
    <location>
        <position position="229"/>
    </location>
</feature>
<dbReference type="PROSITE" id="PS00599">
    <property type="entry name" value="AA_TRANSFER_CLASS_2"/>
    <property type="match status" value="1"/>
</dbReference>
<dbReference type="PANTHER" id="PTHR13693">
    <property type="entry name" value="CLASS II AMINOTRANSFERASE/8-AMINO-7-OXONONANOATE SYNTHASE"/>
    <property type="match status" value="1"/>
</dbReference>
<evidence type="ECO:0000256" key="10">
    <source>
        <dbReference type="RuleBase" id="RU003693"/>
    </source>
</evidence>
<protein>
    <recommendedName>
        <fullName evidence="10">8-amino-7-ketopelargonate synthase</fullName>
        <ecNumber evidence="10">2.3.1.47</ecNumber>
    </recommendedName>
</protein>
<dbReference type="UniPathway" id="UPA00078"/>
<dbReference type="GO" id="GO:0009102">
    <property type="term" value="P:biotin biosynthetic process"/>
    <property type="evidence" value="ECO:0007669"/>
    <property type="project" value="UniProtKB-UniRule"/>
</dbReference>
<proteinExistence type="inferred from homology"/>
<gene>
    <name evidence="12" type="primary">bioF</name>
    <name evidence="12" type="ORF">ENF30_03065</name>
</gene>
<comment type="pathway">
    <text evidence="2 10">Cofactor biosynthesis; biotin biosynthesis.</text>
</comment>
<dbReference type="Pfam" id="PF00155">
    <property type="entry name" value="Aminotran_1_2"/>
    <property type="match status" value="1"/>
</dbReference>
<comment type="caution">
    <text evidence="12">The sequence shown here is derived from an EMBL/GenBank/DDBJ whole genome shotgun (WGS) entry which is preliminary data.</text>
</comment>
<keyword evidence="5 10" id="KW-0808">Transferase</keyword>
<dbReference type="GO" id="GO:0030170">
    <property type="term" value="F:pyridoxal phosphate binding"/>
    <property type="evidence" value="ECO:0007669"/>
    <property type="project" value="InterPro"/>
</dbReference>
<comment type="function">
    <text evidence="10">Catalyzes the decarboxylative condensation of pimeloyl-[acyl-carrier protein] and L-alanine to produce 8-amino-7-oxononanoate (AON), [acyl-carrier protein], and carbon dioxide.</text>
</comment>
<evidence type="ECO:0000256" key="4">
    <source>
        <dbReference type="ARBA" id="ARBA00011738"/>
    </source>
</evidence>
<evidence type="ECO:0000256" key="7">
    <source>
        <dbReference type="ARBA" id="ARBA00022898"/>
    </source>
</evidence>
<dbReference type="SUPFAM" id="SSF53383">
    <property type="entry name" value="PLP-dependent transferases"/>
    <property type="match status" value="1"/>
</dbReference>
<evidence type="ECO:0000256" key="5">
    <source>
        <dbReference type="ARBA" id="ARBA00022679"/>
    </source>
</evidence>
<keyword evidence="12" id="KW-0012">Acyltransferase</keyword>
<accession>A0A7V0IAL2</accession>
<dbReference type="InterPro" id="IPR001917">
    <property type="entry name" value="Aminotrans_II_pyridoxalP_BS"/>
</dbReference>
<dbReference type="Proteomes" id="UP000885706">
    <property type="component" value="Unassembled WGS sequence"/>
</dbReference>
<organism evidence="12">
    <name type="scientific">Desulfofervidus auxilii</name>
    <dbReference type="NCBI Taxonomy" id="1621989"/>
    <lineage>
        <taxon>Bacteria</taxon>
        <taxon>Pseudomonadati</taxon>
        <taxon>Thermodesulfobacteriota</taxon>
        <taxon>Candidatus Desulfofervidia</taxon>
        <taxon>Candidatus Desulfofervidales</taxon>
        <taxon>Candidatus Desulfofervidaceae</taxon>
        <taxon>Candidatus Desulfofervidus</taxon>
    </lineage>
</organism>
<evidence type="ECO:0000256" key="3">
    <source>
        <dbReference type="ARBA" id="ARBA00010008"/>
    </source>
</evidence>
<evidence type="ECO:0000256" key="1">
    <source>
        <dbReference type="ARBA" id="ARBA00001933"/>
    </source>
</evidence>
<dbReference type="GO" id="GO:0008710">
    <property type="term" value="F:8-amino-7-oxononanoate synthase activity"/>
    <property type="evidence" value="ECO:0007669"/>
    <property type="project" value="UniProtKB-UniRule"/>
</dbReference>
<evidence type="ECO:0000259" key="11">
    <source>
        <dbReference type="Pfam" id="PF00155"/>
    </source>
</evidence>
<comment type="cofactor">
    <cofactor evidence="1 9 10">
        <name>pyridoxal 5'-phosphate</name>
        <dbReference type="ChEBI" id="CHEBI:597326"/>
    </cofactor>
</comment>
<keyword evidence="7 9" id="KW-0663">Pyridoxal phosphate</keyword>
<dbReference type="InterPro" id="IPR050087">
    <property type="entry name" value="AON_synthase_class-II"/>
</dbReference>
<dbReference type="InterPro" id="IPR015424">
    <property type="entry name" value="PyrdxlP-dep_Trfase"/>
</dbReference>
<comment type="subunit">
    <text evidence="4 10">Homodimer.</text>
</comment>
<dbReference type="FunFam" id="3.40.640.10:FF:000006">
    <property type="entry name" value="5-aminolevulinate synthase, mitochondrial"/>
    <property type="match status" value="1"/>
</dbReference>
<dbReference type="EMBL" id="DQWQ01000137">
    <property type="protein sequence ID" value="HDD35763.1"/>
    <property type="molecule type" value="Genomic_DNA"/>
</dbReference>
<dbReference type="Gene3D" id="3.40.640.10">
    <property type="entry name" value="Type I PLP-dependent aspartate aminotransferase-like (Major domain)"/>
    <property type="match status" value="1"/>
</dbReference>
<dbReference type="Gene3D" id="3.90.1150.10">
    <property type="entry name" value="Aspartate Aminotransferase, domain 1"/>
    <property type="match status" value="1"/>
</dbReference>
<reference evidence="12" key="1">
    <citation type="journal article" date="2020" name="mSystems">
        <title>Genome- and Community-Level Interaction Insights into Carbon Utilization and Element Cycling Functions of Hydrothermarchaeota in Hydrothermal Sediment.</title>
        <authorList>
            <person name="Zhou Z."/>
            <person name="Liu Y."/>
            <person name="Xu W."/>
            <person name="Pan J."/>
            <person name="Luo Z.H."/>
            <person name="Li M."/>
        </authorList>
    </citation>
    <scope>NUCLEOTIDE SEQUENCE [LARGE SCALE GENOMIC DNA]</scope>
    <source>
        <strain evidence="12">HyVt-113</strain>
    </source>
</reference>
<dbReference type="AlphaFoldDB" id="A0A7V0IAL2"/>
<evidence type="ECO:0000256" key="2">
    <source>
        <dbReference type="ARBA" id="ARBA00004746"/>
    </source>
</evidence>
<sequence>MEELKQKNLYRRLRELKILSPTHAIINGKEVILFCSNNYLGLTHHPEVINVANEIIKKYGTGSGASRLISGHNHLYKELENTLAKFKEVEAALVFSTGYTTNIGVISALVGRKDAIFCDKLAHASIIDGCLLSGAKIFRFKHNDLEHLKWLLEKETQYRRRLIITEGVFSMDGDLAPLPEIYELAGKYDAILLVDDAHGTGVIGEKGKGTLAYYGIKGERIIQIGTLSKAIGALGGFVAGSKVFIEYLINKARSFIFTTALPPAVIASAKKAIEILENDSTLLQKLRENILILRKGISELGFKLPPYPTPIIPLIVGEAEKALKLSERLFEEGFFIPPIRPPAVPKGTARLRITVSAMHTKKEINKLLNTIKKLINEI</sequence>
<feature type="domain" description="Aminotransferase class I/classII large" evidence="11">
    <location>
        <begin position="30"/>
        <end position="371"/>
    </location>
</feature>
<dbReference type="EC" id="2.3.1.47" evidence="10"/>
<evidence type="ECO:0000256" key="6">
    <source>
        <dbReference type="ARBA" id="ARBA00022756"/>
    </source>
</evidence>
<comment type="similarity">
    <text evidence="3 10">Belongs to the class-II pyridoxal-phosphate-dependent aminotransferase family. BioF subfamily.</text>
</comment>
<evidence type="ECO:0000313" key="12">
    <source>
        <dbReference type="EMBL" id="HDD35763.1"/>
    </source>
</evidence>
<dbReference type="PANTHER" id="PTHR13693:SF77">
    <property type="entry name" value="8-AMINO-7-OXONONANOATE SYNTHASE"/>
    <property type="match status" value="1"/>
</dbReference>
<dbReference type="NCBIfam" id="TIGR00858">
    <property type="entry name" value="bioF"/>
    <property type="match status" value="1"/>
</dbReference>
<keyword evidence="6" id="KW-0093">Biotin biosynthesis</keyword>
<evidence type="ECO:0000256" key="9">
    <source>
        <dbReference type="PIRSR" id="PIRSR604723-51"/>
    </source>
</evidence>
<dbReference type="InterPro" id="IPR004839">
    <property type="entry name" value="Aminotransferase_I/II_large"/>
</dbReference>